<dbReference type="SUPFAM" id="SSF56801">
    <property type="entry name" value="Acetyl-CoA synthetase-like"/>
    <property type="match status" value="1"/>
</dbReference>
<dbReference type="eggNOG" id="COG1020">
    <property type="taxonomic scope" value="Bacteria"/>
</dbReference>
<dbReference type="GO" id="GO:0043041">
    <property type="term" value="P:amino acid activation for nonribosomal peptide biosynthetic process"/>
    <property type="evidence" value="ECO:0007669"/>
    <property type="project" value="TreeGrafter"/>
</dbReference>
<dbReference type="FunFam" id="3.30.559.10:FF:000012">
    <property type="entry name" value="Non-ribosomal peptide synthetase"/>
    <property type="match status" value="1"/>
</dbReference>
<dbReference type="NCBIfam" id="TIGR01733">
    <property type="entry name" value="AA-adenyl-dom"/>
    <property type="match status" value="1"/>
</dbReference>
<evidence type="ECO:0000313" key="6">
    <source>
        <dbReference type="EMBL" id="ABA73592.1"/>
    </source>
</evidence>
<dbReference type="Pfam" id="PF00550">
    <property type="entry name" value="PP-binding"/>
    <property type="match status" value="1"/>
</dbReference>
<comment type="similarity">
    <text evidence="2">Belongs to the ATP-dependent AMP-binding enzyme family.</text>
</comment>
<dbReference type="Gene3D" id="2.30.38.10">
    <property type="entry name" value="Luciferase, Domain 3"/>
    <property type="match status" value="1"/>
</dbReference>
<dbReference type="Pfam" id="PF00668">
    <property type="entry name" value="Condensation"/>
    <property type="match status" value="1"/>
</dbReference>
<gene>
    <name evidence="6" type="ordered locus">Pfl01_1849</name>
</gene>
<evidence type="ECO:0000256" key="4">
    <source>
        <dbReference type="ARBA" id="ARBA00022553"/>
    </source>
</evidence>
<feature type="domain" description="Carrier" evidence="5">
    <location>
        <begin position="1010"/>
        <end position="1085"/>
    </location>
</feature>
<dbReference type="InterPro" id="IPR009081">
    <property type="entry name" value="PP-bd_ACP"/>
</dbReference>
<dbReference type="InterPro" id="IPR045851">
    <property type="entry name" value="AMP-bd_C_sf"/>
</dbReference>
<dbReference type="InterPro" id="IPR020845">
    <property type="entry name" value="AMP-binding_CS"/>
</dbReference>
<dbReference type="Pfam" id="PF13193">
    <property type="entry name" value="AMP-binding_C"/>
    <property type="match status" value="1"/>
</dbReference>
<accession>Q3KF64</accession>
<dbReference type="PANTHER" id="PTHR45527:SF14">
    <property type="entry name" value="PLIPASTATIN SYNTHASE SUBUNIT B"/>
    <property type="match status" value="1"/>
</dbReference>
<dbReference type="Proteomes" id="UP000002704">
    <property type="component" value="Chromosome"/>
</dbReference>
<evidence type="ECO:0000259" key="5">
    <source>
        <dbReference type="PROSITE" id="PS50075"/>
    </source>
</evidence>
<dbReference type="FunFam" id="1.10.1200.10:FF:000005">
    <property type="entry name" value="Nonribosomal peptide synthetase 1"/>
    <property type="match status" value="1"/>
</dbReference>
<dbReference type="InterPro" id="IPR000873">
    <property type="entry name" value="AMP-dep_synth/lig_dom"/>
</dbReference>
<evidence type="ECO:0000256" key="2">
    <source>
        <dbReference type="ARBA" id="ARBA00006432"/>
    </source>
</evidence>
<dbReference type="PROSITE" id="PS00012">
    <property type="entry name" value="PHOSPHOPANTETHEINE"/>
    <property type="match status" value="1"/>
</dbReference>
<dbReference type="ESTHER" id="psepf-q3kf64">
    <property type="family name" value="Thioesterase"/>
</dbReference>
<dbReference type="SUPFAM" id="SSF47336">
    <property type="entry name" value="ACP-like"/>
    <property type="match status" value="1"/>
</dbReference>
<dbReference type="InterPro" id="IPR001242">
    <property type="entry name" value="Condensation_dom"/>
</dbReference>
<dbReference type="FunFam" id="3.30.300.30:FF:000010">
    <property type="entry name" value="Enterobactin synthetase component F"/>
    <property type="match status" value="1"/>
</dbReference>
<dbReference type="CDD" id="cd17643">
    <property type="entry name" value="A_NRPS_Cytc1-like"/>
    <property type="match status" value="1"/>
</dbReference>
<protein>
    <submittedName>
        <fullName evidence="6">Putative non-ribosomal peptide synthetase</fullName>
    </submittedName>
</protein>
<dbReference type="Gene3D" id="3.30.300.30">
    <property type="match status" value="1"/>
</dbReference>
<dbReference type="SMART" id="SM00823">
    <property type="entry name" value="PKS_PP"/>
    <property type="match status" value="1"/>
</dbReference>
<sequence length="1383" mass="154142">MNELLDDDLLALLLADADAVEPDPVATRRARLDRAPLSYAQQRLWLVQQQAPTNTAYNLPRALRLDGDLDPQALETALNAVIDRHDILRSAFREIDGVPTQVVERQTRLNLKRQDLSSLDEDTRRLHLEQRLQTQALQPFDLSRAPLIRTTLVKTAEREHVLLLNMHHIVSDAWSNAILMQDLARAYAQASAGLAPVLSELPIQYSDYAQWQRSEYLDGVACKRADHYWRQYLGRELPVLELPVDHARAEGQQHLAGRHSLSLEPTALQALNRFCQNEGLTPFVLAMGAWQLLLGRYSQQREFTVGVPNASRNRSDSQELVGFFVSSQVYKATLDGQQPVRDFLHALRAHSLATLEHADYPLELLFDQLQRGSATSLNPLFQVLFNWRTGGGEPAAVEWAGLNLQFLDAGESQAKFDLSLDVDFSPQNLQATFEYSRDLYTPATIERMARHWQQLLLQLIARPDLRLDELQLLDAEEHRQTLAEWNPQQTRIAPSLCLHQLIEAQVARDGAAIALTFGAQQVSYAELNRQANRLAHRLIANGVGPDVLVGIAAERSPQMLIGLLAILKAGGAYVPLDPAYPADRLAYMIEDSRIDWVLTQSHLREQLPLPAHVRCVLLDDATSLIDAAEHNPDVAVQPDNLAYVIYTSGSTGKPKGALLAHHNVVRLFEATSGWFGFDQNDVWSLFHSYAFDFSVWEIFGALLYGGRLVIVPHAVSRSPQDVYTLLCEEKVSVLNQTPSAFKQLMKVACEADQPLTQHLRYVIFGGEAIEVKSLRPWFERFGDQTPQLINMYGITETTVHVTYRPLSLADLNAESASPIGVPIADLSWYLLDEGLNPVAKGCTGELYIGRAGLARGYLNRTDLTATRFIPDPFDSVAGGRLYRTGDLAKYCNDGSIEYVGRIDHQVKIRGFRIELGEIEARLLDQPQVQDCAVLTHDGPSGLQLVAYVIAADSTELRDTLIAALRAQLPDYMVPAHLLFLERFPLNANGKLDRKALPEPDASLWQRTYVAPGNPLEEALAGLWQQSLNIERVGITDNFFELGGHSILAIQLIAQLKAQLDIEVRLQELLAHPTIAELSAFVARQHFATAQCVVELNNAPADAPALFCLHPSGGIVFCYQPLAKRLNNRAKVYGVMHRGFAQQHNDAQTWSEMIADYSREIVNTQPQGPYHLMGWSLGGPLAMDVAATLESQGHEVAFLGLVDGTVPASAFPADLPRFQRTDDEALGVTSEEVLDAVHYFNLLFPTLAPRTAAYLQTSPHGSVKDFYDWAAGQVEPGQGDLLAVVQNIKSEVMNAQAFSVHERLVEAFDAFTFKPLRVKPSCWWAVPEKTAEELAFSQALIQRYSQSGELNCSILSPLEHRSMIFQDELLEPLIDTFLSNSRVR</sequence>
<evidence type="ECO:0000313" key="7">
    <source>
        <dbReference type="Proteomes" id="UP000002704"/>
    </source>
</evidence>
<dbReference type="Pfam" id="PF00975">
    <property type="entry name" value="Thioesterase"/>
    <property type="match status" value="1"/>
</dbReference>
<dbReference type="FunFam" id="3.40.50.12780:FF:000012">
    <property type="entry name" value="Non-ribosomal peptide synthetase"/>
    <property type="match status" value="1"/>
</dbReference>
<comment type="cofactor">
    <cofactor evidence="1">
        <name>pantetheine 4'-phosphate</name>
        <dbReference type="ChEBI" id="CHEBI:47942"/>
    </cofactor>
</comment>
<dbReference type="Gene3D" id="3.40.50.980">
    <property type="match status" value="2"/>
</dbReference>
<dbReference type="InterPro" id="IPR006162">
    <property type="entry name" value="Ppantetheine_attach_site"/>
</dbReference>
<proteinExistence type="inferred from homology"/>
<dbReference type="Pfam" id="PF00501">
    <property type="entry name" value="AMP-binding"/>
    <property type="match status" value="1"/>
</dbReference>
<dbReference type="Gene3D" id="3.40.50.1820">
    <property type="entry name" value="alpha/beta hydrolase"/>
    <property type="match status" value="1"/>
</dbReference>
<dbReference type="SUPFAM" id="SSF52777">
    <property type="entry name" value="CoA-dependent acyltransferases"/>
    <property type="match status" value="2"/>
</dbReference>
<dbReference type="InterPro" id="IPR025110">
    <property type="entry name" value="AMP-bd_C"/>
</dbReference>
<organism evidence="6 7">
    <name type="scientific">Pseudomonas fluorescens (strain Pf0-1)</name>
    <dbReference type="NCBI Taxonomy" id="205922"/>
    <lineage>
        <taxon>Bacteria</taxon>
        <taxon>Pseudomonadati</taxon>
        <taxon>Pseudomonadota</taxon>
        <taxon>Gammaproteobacteria</taxon>
        <taxon>Pseudomonadales</taxon>
        <taxon>Pseudomonadaceae</taxon>
        <taxon>Pseudomonas</taxon>
    </lineage>
</organism>
<keyword evidence="4" id="KW-0597">Phosphoprotein</keyword>
<dbReference type="Gene3D" id="3.30.559.10">
    <property type="entry name" value="Chloramphenicol acetyltransferase-like domain"/>
    <property type="match status" value="1"/>
</dbReference>
<dbReference type="InterPro" id="IPR036736">
    <property type="entry name" value="ACP-like_sf"/>
</dbReference>
<dbReference type="Gene3D" id="3.30.559.30">
    <property type="entry name" value="Nonribosomal peptide synthetase, condensation domain"/>
    <property type="match status" value="1"/>
</dbReference>
<evidence type="ECO:0000256" key="1">
    <source>
        <dbReference type="ARBA" id="ARBA00001957"/>
    </source>
</evidence>
<dbReference type="GO" id="GO:0031177">
    <property type="term" value="F:phosphopantetheine binding"/>
    <property type="evidence" value="ECO:0007669"/>
    <property type="project" value="InterPro"/>
</dbReference>
<dbReference type="SUPFAM" id="SSF53474">
    <property type="entry name" value="alpha/beta-Hydrolases"/>
    <property type="match status" value="1"/>
</dbReference>
<dbReference type="RefSeq" id="WP_011333313.1">
    <property type="nucleotide sequence ID" value="NC_007492.2"/>
</dbReference>
<dbReference type="InterPro" id="IPR020806">
    <property type="entry name" value="PKS_PP-bd"/>
</dbReference>
<dbReference type="InterPro" id="IPR010071">
    <property type="entry name" value="AA_adenyl_dom"/>
</dbReference>
<dbReference type="GO" id="GO:0003824">
    <property type="term" value="F:catalytic activity"/>
    <property type="evidence" value="ECO:0007669"/>
    <property type="project" value="InterPro"/>
</dbReference>
<dbReference type="PROSITE" id="PS50075">
    <property type="entry name" value="CARRIER"/>
    <property type="match status" value="1"/>
</dbReference>
<dbReference type="GO" id="GO:0044550">
    <property type="term" value="P:secondary metabolite biosynthetic process"/>
    <property type="evidence" value="ECO:0007669"/>
    <property type="project" value="UniProtKB-ARBA"/>
</dbReference>
<dbReference type="GO" id="GO:0005829">
    <property type="term" value="C:cytosol"/>
    <property type="evidence" value="ECO:0007669"/>
    <property type="project" value="TreeGrafter"/>
</dbReference>
<dbReference type="InterPro" id="IPR029058">
    <property type="entry name" value="AB_hydrolase_fold"/>
</dbReference>
<dbReference type="InterPro" id="IPR023213">
    <property type="entry name" value="CAT-like_dom_sf"/>
</dbReference>
<dbReference type="InterPro" id="IPR020802">
    <property type="entry name" value="TesA-like"/>
</dbReference>
<dbReference type="CDD" id="cd19531">
    <property type="entry name" value="LCL_NRPS-like"/>
    <property type="match status" value="1"/>
</dbReference>
<reference evidence="6 7" key="1">
    <citation type="journal article" date="2009" name="Genome Biol.">
        <title>Genomic and genetic analyses of diversity and plant interactions of Pseudomonas fluorescens.</title>
        <authorList>
            <person name="Silby M.W."/>
            <person name="Cerdeno-Tarraga A.M."/>
            <person name="Vernikos G.S."/>
            <person name="Giddens S.R."/>
            <person name="Jackson R.W."/>
            <person name="Preston G.M."/>
            <person name="Zhang X.X."/>
            <person name="Moon C.D."/>
            <person name="Gehrig S.M."/>
            <person name="Godfrey S.A."/>
            <person name="Knight C.G."/>
            <person name="Malone J.G."/>
            <person name="Robinson Z."/>
            <person name="Spiers A.J."/>
            <person name="Harris S."/>
            <person name="Challis G.L."/>
            <person name="Yaxley A.M."/>
            <person name="Harris D."/>
            <person name="Seeger K."/>
            <person name="Murphy L."/>
            <person name="Rutter S."/>
            <person name="Squares R."/>
            <person name="Quail M.A."/>
            <person name="Saunders E."/>
            <person name="Mavromatis K."/>
            <person name="Brettin T.S."/>
            <person name="Bentley S.D."/>
            <person name="Hothersall J."/>
            <person name="Stephens E."/>
            <person name="Thomas C.M."/>
            <person name="Parkhill J."/>
            <person name="Levy S.B."/>
            <person name="Rainey P.B."/>
            <person name="Thomson N.R."/>
        </authorList>
    </citation>
    <scope>NUCLEOTIDE SEQUENCE [LARGE SCALE GENOMIC DNA]</scope>
    <source>
        <strain evidence="6 7">Pf0-1</strain>
    </source>
</reference>
<dbReference type="KEGG" id="pfo:Pfl01_1849"/>
<dbReference type="SMART" id="SM00824">
    <property type="entry name" value="PKS_TE"/>
    <property type="match status" value="1"/>
</dbReference>
<dbReference type="FunFam" id="3.40.50.980:FF:000002">
    <property type="entry name" value="Enterobactin synthetase component F"/>
    <property type="match status" value="1"/>
</dbReference>
<evidence type="ECO:0000256" key="3">
    <source>
        <dbReference type="ARBA" id="ARBA00022450"/>
    </source>
</evidence>
<name>Q3KF64_PSEPF</name>
<dbReference type="PROSITE" id="PS00455">
    <property type="entry name" value="AMP_BINDING"/>
    <property type="match status" value="1"/>
</dbReference>
<dbReference type="EMBL" id="CP000094">
    <property type="protein sequence ID" value="ABA73592.1"/>
    <property type="molecule type" value="Genomic_DNA"/>
</dbReference>
<dbReference type="HOGENOM" id="CLU_000022_2_13_6"/>
<dbReference type="PANTHER" id="PTHR45527">
    <property type="entry name" value="NONRIBOSOMAL PEPTIDE SYNTHETASE"/>
    <property type="match status" value="1"/>
</dbReference>
<dbReference type="InterPro" id="IPR001031">
    <property type="entry name" value="Thioesterase"/>
</dbReference>
<keyword evidence="3" id="KW-0596">Phosphopantetheine</keyword>